<dbReference type="EMBL" id="CP075147">
    <property type="protein sequence ID" value="UTX42368.1"/>
    <property type="molecule type" value="Genomic_DNA"/>
</dbReference>
<dbReference type="GO" id="GO:0005675">
    <property type="term" value="C:transcription factor TFIIH holo complex"/>
    <property type="evidence" value="ECO:0007669"/>
    <property type="project" value="TreeGrafter"/>
</dbReference>
<keyword evidence="6 9" id="KW-0804">Transcription</keyword>
<dbReference type="GO" id="GO:0006289">
    <property type="term" value="P:nucleotide-excision repair"/>
    <property type="evidence" value="ECO:0007669"/>
    <property type="project" value="InterPro"/>
</dbReference>
<organism evidence="11 13">
    <name type="scientific">Encephalitozoon hellem</name>
    <name type="common">Microsporidian parasite</name>
    <dbReference type="NCBI Taxonomy" id="27973"/>
    <lineage>
        <taxon>Eukaryota</taxon>
        <taxon>Fungi</taxon>
        <taxon>Fungi incertae sedis</taxon>
        <taxon>Microsporidia</taxon>
        <taxon>Unikaryonidae</taxon>
        <taxon>Encephalitozoon</taxon>
    </lineage>
</organism>
<comment type="subcellular location">
    <subcellularLocation>
        <location evidence="2 9">Nucleus</location>
    </subcellularLocation>
</comment>
<dbReference type="PANTHER" id="PTHR13152">
    <property type="entry name" value="TFIIH, POLYPEPTIDE 4"/>
    <property type="match status" value="1"/>
</dbReference>
<evidence type="ECO:0000259" key="10">
    <source>
        <dbReference type="Pfam" id="PF18307"/>
    </source>
</evidence>
<dbReference type="Pfam" id="PF18307">
    <property type="entry name" value="Tfb2_C"/>
    <property type="match status" value="1"/>
</dbReference>
<dbReference type="AlphaFoldDB" id="A0A9Q9F7J8"/>
<gene>
    <name evidence="11" type="ORF">GPU96_01g00700</name>
    <name evidence="12" type="ORF">PFJ87_01g00630</name>
</gene>
<keyword evidence="14" id="KW-1185">Reference proteome</keyword>
<evidence type="ECO:0000256" key="4">
    <source>
        <dbReference type="ARBA" id="ARBA00022763"/>
    </source>
</evidence>
<sequence>MKSEVSQTWPYPIDIVEYFGELPRHSKAQLYGAPIFAVSFLKIFDEKTTRFIFDLVLKSHSISSLREIEGIKEILKTLLRIEMIEKKGDNIYLDESLRRSLMEGLCILTMEKHYKNTGKELEIDEEESNRKFEAILKSIVNRECRIQAFGIGEVLMFGGLLGKDRNITNRGFEFLLKTKKEQLWCLVLLSLKYFLGSVDEEIHALEALFELSTKAVGIAYHRTDRMDARLLKYLEALGILKLYKESLAIGKSFVQLFEASERNRREFIIVETNNKIYAYTNSEYEKSVIHLFCSVSVNLPNLIKGSITEESVNVAFDKGITGKQIIHFLEASVKPGSLPPAISSQIMIWESKRNRIFMAPGYIYSNFLNLSDYQRVLEFCTERSYLIESDVDKRMIVVKVEGHELVKEFIKTIL</sequence>
<evidence type="ECO:0000256" key="7">
    <source>
        <dbReference type="ARBA" id="ARBA00023204"/>
    </source>
</evidence>
<evidence type="ECO:0000256" key="1">
    <source>
        <dbReference type="ARBA" id="ARBA00002817"/>
    </source>
</evidence>
<keyword evidence="4 9" id="KW-0227">DNA damage</keyword>
<dbReference type="Pfam" id="PF03849">
    <property type="entry name" value="Tfb2"/>
    <property type="match status" value="1"/>
</dbReference>
<dbReference type="GO" id="GO:0000439">
    <property type="term" value="C:transcription factor TFIIH core complex"/>
    <property type="evidence" value="ECO:0007669"/>
    <property type="project" value="InterPro"/>
</dbReference>
<reference evidence="12 14" key="2">
    <citation type="submission" date="2023-02" db="EMBL/GenBank/DDBJ databases">
        <title>Encephalitozoon hellem ATCC 50451 complete genome.</title>
        <authorList>
            <person name="Mascarenhas dos Santos A.C."/>
            <person name="Julian A.T."/>
            <person name="Pombert J.-F."/>
        </authorList>
    </citation>
    <scope>NUCLEOTIDE SEQUENCE [LARGE SCALE GENOMIC DNA]</scope>
    <source>
        <strain evidence="12 14">ATCC 50451</strain>
    </source>
</reference>
<dbReference type="InterPro" id="IPR040662">
    <property type="entry name" value="Tfb2_C"/>
</dbReference>
<dbReference type="OrthoDB" id="364513at2759"/>
<evidence type="ECO:0000256" key="5">
    <source>
        <dbReference type="ARBA" id="ARBA00023015"/>
    </source>
</evidence>
<name>A0A9Q9F7J8_ENCHE</name>
<evidence type="ECO:0000313" key="14">
    <source>
        <dbReference type="Proteomes" id="UP001217963"/>
    </source>
</evidence>
<keyword evidence="8 9" id="KW-0539">Nucleus</keyword>
<dbReference type="PANTHER" id="PTHR13152:SF0">
    <property type="entry name" value="GENERAL TRANSCRIPTION FACTOR IIH SUBUNIT 4"/>
    <property type="match status" value="1"/>
</dbReference>
<dbReference type="EMBL" id="CP119062">
    <property type="protein sequence ID" value="WEL37810.1"/>
    <property type="molecule type" value="Genomic_DNA"/>
</dbReference>
<dbReference type="Proteomes" id="UP001217963">
    <property type="component" value="Chromosome I"/>
</dbReference>
<evidence type="ECO:0000256" key="8">
    <source>
        <dbReference type="ARBA" id="ARBA00023242"/>
    </source>
</evidence>
<evidence type="ECO:0000256" key="2">
    <source>
        <dbReference type="ARBA" id="ARBA00004123"/>
    </source>
</evidence>
<comment type="similarity">
    <text evidence="3 9">Belongs to the TFB2 family.</text>
</comment>
<evidence type="ECO:0000313" key="12">
    <source>
        <dbReference type="EMBL" id="WEL37810.1"/>
    </source>
</evidence>
<reference evidence="11" key="1">
    <citation type="submission" date="2021-05" db="EMBL/GenBank/DDBJ databases">
        <title>Encephalitozoon hellem ATCC 50604 Complete Genome.</title>
        <authorList>
            <person name="Mascarenhas dos Santos A.C."/>
            <person name="Julian A.T."/>
            <person name="Pombert J.-F."/>
        </authorList>
    </citation>
    <scope>NUCLEOTIDE SEQUENCE</scope>
    <source>
        <strain evidence="11">ATCC 50604</strain>
    </source>
</reference>
<comment type="function">
    <text evidence="9">Component of the general transcription and DNA repair factor IIH (TFIIH) core complex which is involved in general and transcription-coupled nucleotide excision repair (NER) of damaged DNA.</text>
</comment>
<evidence type="ECO:0000256" key="6">
    <source>
        <dbReference type="ARBA" id="ARBA00023163"/>
    </source>
</evidence>
<keyword evidence="7 9" id="KW-0234">DNA repair</keyword>
<dbReference type="Proteomes" id="UP001059546">
    <property type="component" value="Chromosome I"/>
</dbReference>
<dbReference type="InterPro" id="IPR004598">
    <property type="entry name" value="TFIIH_p52/Tfb2"/>
</dbReference>
<evidence type="ECO:0000256" key="9">
    <source>
        <dbReference type="RuleBase" id="RU364024"/>
    </source>
</evidence>
<evidence type="ECO:0000313" key="11">
    <source>
        <dbReference type="EMBL" id="UTX42368.1"/>
    </source>
</evidence>
<evidence type="ECO:0000313" key="13">
    <source>
        <dbReference type="Proteomes" id="UP001059546"/>
    </source>
</evidence>
<protein>
    <recommendedName>
        <fullName evidence="9">RNA polymerase II transcription factor B subunit 2</fullName>
    </recommendedName>
</protein>
<comment type="function">
    <text evidence="1">Component of the general transcription and DNA repair factor IIH (TFIIH) core complex, which is involved in general and transcription-coupled nucleotide excision repair (NER) of damaged DNA and, when complexed to TFIIK, in RNA transcription by RNA polymerase II. In NER, TFIIH acts by opening DNA around the lesion to allow the excision of the damaged oligonucleotide and its replacement by a new DNA fragment. In transcription, TFIIH has an essential role in transcription initiation. When the pre-initiation complex (PIC) has been established, TFIIH is required for promoter opening and promoter escape. Phosphorylation of the C-terminal tail (CTD) of the largest subunit of RNA polymerase II by the kinase module TFIIK controls the initiation of transcription.</text>
</comment>
<feature type="domain" description="Transcription factor Tfb2 C-terminal" evidence="10">
    <location>
        <begin position="345"/>
        <end position="411"/>
    </location>
</feature>
<dbReference type="Gene3D" id="3.30.70.2610">
    <property type="match status" value="1"/>
</dbReference>
<accession>A0A9Q9F7J8</accession>
<evidence type="ECO:0000256" key="3">
    <source>
        <dbReference type="ARBA" id="ARBA00007132"/>
    </source>
</evidence>
<dbReference type="GO" id="GO:0003690">
    <property type="term" value="F:double-stranded DNA binding"/>
    <property type="evidence" value="ECO:0007669"/>
    <property type="project" value="TreeGrafter"/>
</dbReference>
<keyword evidence="5 9" id="KW-0805">Transcription regulation</keyword>
<proteinExistence type="inferred from homology"/>
<dbReference type="GO" id="GO:0001671">
    <property type="term" value="F:ATPase activator activity"/>
    <property type="evidence" value="ECO:0007669"/>
    <property type="project" value="InterPro"/>
</dbReference>